<name>A0A1V6QH28_9EURO</name>
<dbReference type="STRING" id="60172.A0A1V6QH28"/>
<comment type="caution">
    <text evidence="2">The sequence shown here is derived from an EMBL/GenBank/DDBJ whole genome shotgun (WGS) entry which is preliminary data.</text>
</comment>
<protein>
    <submittedName>
        <fullName evidence="2">Uncharacterized protein</fullName>
    </submittedName>
</protein>
<keyword evidence="3" id="KW-1185">Reference proteome</keyword>
<proteinExistence type="predicted"/>
<evidence type="ECO:0000313" key="3">
    <source>
        <dbReference type="Proteomes" id="UP000191612"/>
    </source>
</evidence>
<feature type="region of interest" description="Disordered" evidence="1">
    <location>
        <begin position="1"/>
        <end position="27"/>
    </location>
</feature>
<gene>
    <name evidence="2" type="ORF">PENSOL_c071G11101</name>
</gene>
<dbReference type="AlphaFoldDB" id="A0A1V6QH28"/>
<accession>A0A1V6QH28</accession>
<dbReference type="Gene3D" id="3.30.930.10">
    <property type="entry name" value="Bira Bifunctional Protein, Domain 2"/>
    <property type="match status" value="1"/>
</dbReference>
<sequence>MQPFDQRVRFQEQPNQKAQGADESQLVDETFCQSLEYDLSSTSGER</sequence>
<organism evidence="2 3">
    <name type="scientific">Penicillium solitum</name>
    <dbReference type="NCBI Taxonomy" id="60172"/>
    <lineage>
        <taxon>Eukaryota</taxon>
        <taxon>Fungi</taxon>
        <taxon>Dikarya</taxon>
        <taxon>Ascomycota</taxon>
        <taxon>Pezizomycotina</taxon>
        <taxon>Eurotiomycetes</taxon>
        <taxon>Eurotiomycetidae</taxon>
        <taxon>Eurotiales</taxon>
        <taxon>Aspergillaceae</taxon>
        <taxon>Penicillium</taxon>
    </lineage>
</organism>
<evidence type="ECO:0000256" key="1">
    <source>
        <dbReference type="SAM" id="MobiDB-lite"/>
    </source>
</evidence>
<dbReference type="Proteomes" id="UP000191612">
    <property type="component" value="Unassembled WGS sequence"/>
</dbReference>
<feature type="compositionally biased region" description="Basic and acidic residues" evidence="1">
    <location>
        <begin position="1"/>
        <end position="10"/>
    </location>
</feature>
<reference evidence="3" key="1">
    <citation type="journal article" date="2017" name="Nat. Microbiol.">
        <title>Global analysis of biosynthetic gene clusters reveals vast potential of secondary metabolite production in Penicillium species.</title>
        <authorList>
            <person name="Nielsen J.C."/>
            <person name="Grijseels S."/>
            <person name="Prigent S."/>
            <person name="Ji B."/>
            <person name="Dainat J."/>
            <person name="Nielsen K.F."/>
            <person name="Frisvad J.C."/>
            <person name="Workman M."/>
            <person name="Nielsen J."/>
        </authorList>
    </citation>
    <scope>NUCLEOTIDE SEQUENCE [LARGE SCALE GENOMIC DNA]</scope>
    <source>
        <strain evidence="3">IBT 29525</strain>
    </source>
</reference>
<dbReference type="InterPro" id="IPR045864">
    <property type="entry name" value="aa-tRNA-synth_II/BPL/LPL"/>
</dbReference>
<dbReference type="EMBL" id="MDYO01000071">
    <property type="protein sequence ID" value="OQD88530.1"/>
    <property type="molecule type" value="Genomic_DNA"/>
</dbReference>
<evidence type="ECO:0000313" key="2">
    <source>
        <dbReference type="EMBL" id="OQD88530.1"/>
    </source>
</evidence>